<dbReference type="InterPro" id="IPR014001">
    <property type="entry name" value="Helicase_ATP-bd"/>
</dbReference>
<evidence type="ECO:0000313" key="9">
    <source>
        <dbReference type="Proteomes" id="UP000320672"/>
    </source>
</evidence>
<dbReference type="PROSITE" id="PS51192">
    <property type="entry name" value="HELICASE_ATP_BIND_1"/>
    <property type="match status" value="1"/>
</dbReference>
<dbReference type="InterPro" id="IPR027417">
    <property type="entry name" value="P-loop_NTPase"/>
</dbReference>
<sequence>MKPESPYSPPFSQTMQVDRHRLRKAWQRIEQTGSQDQASESARQRFQEQLDASIAVRQQREQLKPSLETPAELPISGYRDQVIQLLKERQVIVVCGETGSGKSTQLPKFCLDAGFGRKAMIGHTQPRRLAARSIAARLGDELACPSSVGFKIRFTDATESNTLVKLMTDGILLAETQHDRFLDRYDVIIIDEAHERSLNIDFLLGYLRRLQGKRPDLRIIITSATIDAERFAEHFSDESGPAPILTVEGRGYPVQMRYLPWDEVAASTDDGMSPTYDLSRHVIAGVDEVLRDGGGDALVFLPTERDIREVSHRLNGHFKRQGREGRIDLLPLYARLPQKEQQQIFNPSGSKRRIVLATNVAESSLTVPRIHYVVDAGTARISRYSPRSKVQRLPIEAISQASANQRAGRCGRIGPGVCVRLYSEQDFADRPAFTTPEIRRTNLASVILQTKTLNLGPISEFPFLDPPRPESIREGLKTLHEIGAIDRREELTKIGMQLGRMPVDPRVGRMLLAAEEHGVLPEVLVIAAAIEIQDPRERPIEKQQAADEAQAIFQDGQSDFVSYLRLWHFYQEQREALSRNRLQKACRSRFLSYNRLREWEDVYRQLREMIRGVHRPSPGQSRGKRSSGGGKLASIGPPRLLEPDDNASEEPAAQPVLSEERYDAVHQALLTGLLSGVAQKTDKHMYLGAGGLKLQLWPGSGLFELAPQWIVAAELVETTRTYARTVARIKPEWLEQLAEHLVRRSYSEPHWSKKQGGAFCYERVNLFGLPVVLRRRVALAPIDPTTARELLIEQGLVEQQLPTRSRSVTHNRRLMEWIDQWMAKARQREFVVDPLTIHQFYAMRLPANVVDRVSLERLDRDQPIPDWVRSLKSPEDLQAWLEAPPEIENVEGQEGPDTLATLYMAPHDLLPQVAATIAPDQFPDMLDVGGTQLPIDYHYEPGSPRDGITVTVPKAALAQVSDHRFGWLVPGLLETKVTAMIKSLPKRIRRNLVPAADVAREVCAELSPDFGAVPFLPTLCATLSRRAEMPISEGDFNSEKLPQHLQILVNVVDEEGQTIASERSVAEVRTHLGVEESSSSESLVQAVTTAQIDREGMQTFDLESIEEQVIRTQGGVQLAQFPALVDDVDSVSLRLFSDRLTAEAAHRRGLMRLYAIAERKEIRSQVRWLPGADKAKVRLGRILPADQYEPALIDLVARMAFVDQGPLVRSEAEFNERRKNRGERIAVAAQQVAKWLPAWADAYQQARSEWESIGQARYADVRQDVHEQVEWLTGDHFLSRTPWQWLQHYPRYFNAIAYRLDKFRSGGESRDREATATVSRLLTQIENYQPGSGAPGRPAKATKETLRWLIQELRVSLFAQPLGTAEKVSVPRIEKYLN</sequence>
<dbReference type="PANTHER" id="PTHR18934">
    <property type="entry name" value="ATP-DEPENDENT RNA HELICASE"/>
    <property type="match status" value="1"/>
</dbReference>
<evidence type="ECO:0000256" key="3">
    <source>
        <dbReference type="ARBA" id="ARBA00022806"/>
    </source>
</evidence>
<dbReference type="SMART" id="SM00487">
    <property type="entry name" value="DEXDc"/>
    <property type="match status" value="1"/>
</dbReference>
<dbReference type="EMBL" id="CP036262">
    <property type="protein sequence ID" value="QDS92109.1"/>
    <property type="molecule type" value="Genomic_DNA"/>
</dbReference>
<dbReference type="Pfam" id="PF21010">
    <property type="entry name" value="HA2_C"/>
    <property type="match status" value="1"/>
</dbReference>
<dbReference type="NCBIfam" id="TIGR01967">
    <property type="entry name" value="DEAH_box_HrpA"/>
    <property type="match status" value="1"/>
</dbReference>
<feature type="region of interest" description="Disordered" evidence="5">
    <location>
        <begin position="613"/>
        <end position="654"/>
    </location>
</feature>
<dbReference type="InterPro" id="IPR001650">
    <property type="entry name" value="Helicase_C-like"/>
</dbReference>
<dbReference type="Pfam" id="PF00270">
    <property type="entry name" value="DEAD"/>
    <property type="match status" value="1"/>
</dbReference>
<dbReference type="InterPro" id="IPR003593">
    <property type="entry name" value="AAA+_ATPase"/>
</dbReference>
<dbReference type="SMART" id="SM00382">
    <property type="entry name" value="AAA"/>
    <property type="match status" value="1"/>
</dbReference>
<feature type="domain" description="Helicase C-terminal" evidence="7">
    <location>
        <begin position="277"/>
        <end position="454"/>
    </location>
</feature>
<dbReference type="InterPro" id="IPR048333">
    <property type="entry name" value="HA2_WH"/>
</dbReference>
<dbReference type="GO" id="GO:0003724">
    <property type="term" value="F:RNA helicase activity"/>
    <property type="evidence" value="ECO:0007669"/>
    <property type="project" value="UniProtKB-EC"/>
</dbReference>
<keyword evidence="2 8" id="KW-0378">Hydrolase</keyword>
<dbReference type="Pfam" id="PF11898">
    <property type="entry name" value="DUF3418"/>
    <property type="match status" value="1"/>
</dbReference>
<dbReference type="Pfam" id="PF07717">
    <property type="entry name" value="OB_NTP_bind"/>
    <property type="match status" value="1"/>
</dbReference>
<dbReference type="InterPro" id="IPR011545">
    <property type="entry name" value="DEAD/DEAH_box_helicase_dom"/>
</dbReference>
<dbReference type="Pfam" id="PF00271">
    <property type="entry name" value="Helicase_C"/>
    <property type="match status" value="1"/>
</dbReference>
<dbReference type="GO" id="GO:0005524">
    <property type="term" value="F:ATP binding"/>
    <property type="evidence" value="ECO:0007669"/>
    <property type="project" value="UniProtKB-KW"/>
</dbReference>
<dbReference type="GO" id="GO:0016787">
    <property type="term" value="F:hydrolase activity"/>
    <property type="evidence" value="ECO:0007669"/>
    <property type="project" value="UniProtKB-KW"/>
</dbReference>
<feature type="region of interest" description="Disordered" evidence="5">
    <location>
        <begin position="27"/>
        <end position="46"/>
    </location>
</feature>
<dbReference type="SUPFAM" id="SSF52540">
    <property type="entry name" value="P-loop containing nucleoside triphosphate hydrolases"/>
    <property type="match status" value="1"/>
</dbReference>
<keyword evidence="3 8" id="KW-0347">Helicase</keyword>
<evidence type="ECO:0000259" key="6">
    <source>
        <dbReference type="PROSITE" id="PS51192"/>
    </source>
</evidence>
<accession>A0A517MB44</accession>
<dbReference type="Proteomes" id="UP000320672">
    <property type="component" value="Chromosome"/>
</dbReference>
<dbReference type="PANTHER" id="PTHR18934:SF99">
    <property type="entry name" value="ATP-DEPENDENT RNA HELICASE DHX37-RELATED"/>
    <property type="match status" value="1"/>
</dbReference>
<dbReference type="KEGG" id="rml:FF011L_08450"/>
<dbReference type="SMART" id="SM00847">
    <property type="entry name" value="HA2"/>
    <property type="match status" value="1"/>
</dbReference>
<proteinExistence type="predicted"/>
<dbReference type="Gene3D" id="1.20.120.1080">
    <property type="match status" value="1"/>
</dbReference>
<dbReference type="InterPro" id="IPR007502">
    <property type="entry name" value="Helicase-assoc_dom"/>
</dbReference>
<evidence type="ECO:0000259" key="7">
    <source>
        <dbReference type="PROSITE" id="PS51194"/>
    </source>
</evidence>
<feature type="region of interest" description="Disordered" evidence="5">
    <location>
        <begin position="1"/>
        <end position="20"/>
    </location>
</feature>
<organism evidence="8 9">
    <name type="scientific">Roseimaritima multifibrata</name>
    <dbReference type="NCBI Taxonomy" id="1930274"/>
    <lineage>
        <taxon>Bacteria</taxon>
        <taxon>Pseudomonadati</taxon>
        <taxon>Planctomycetota</taxon>
        <taxon>Planctomycetia</taxon>
        <taxon>Pirellulales</taxon>
        <taxon>Pirellulaceae</taxon>
        <taxon>Roseimaritima</taxon>
    </lineage>
</organism>
<dbReference type="InterPro" id="IPR010222">
    <property type="entry name" value="RNA_helicase_HrpA"/>
</dbReference>
<reference evidence="8 9" key="1">
    <citation type="submission" date="2019-02" db="EMBL/GenBank/DDBJ databases">
        <title>Deep-cultivation of Planctomycetes and their phenomic and genomic characterization uncovers novel biology.</title>
        <authorList>
            <person name="Wiegand S."/>
            <person name="Jogler M."/>
            <person name="Boedeker C."/>
            <person name="Pinto D."/>
            <person name="Vollmers J."/>
            <person name="Rivas-Marin E."/>
            <person name="Kohn T."/>
            <person name="Peeters S.H."/>
            <person name="Heuer A."/>
            <person name="Rast P."/>
            <person name="Oberbeckmann S."/>
            <person name="Bunk B."/>
            <person name="Jeske O."/>
            <person name="Meyerdierks A."/>
            <person name="Storesund J.E."/>
            <person name="Kallscheuer N."/>
            <person name="Luecker S."/>
            <person name="Lage O.M."/>
            <person name="Pohl T."/>
            <person name="Merkel B.J."/>
            <person name="Hornburger P."/>
            <person name="Mueller R.-W."/>
            <person name="Bruemmer F."/>
            <person name="Labrenz M."/>
            <person name="Spormann A.M."/>
            <person name="Op den Camp H."/>
            <person name="Overmann J."/>
            <person name="Amann R."/>
            <person name="Jetten M.S.M."/>
            <person name="Mascher T."/>
            <person name="Medema M.H."/>
            <person name="Devos D.P."/>
            <person name="Kaster A.-K."/>
            <person name="Ovreas L."/>
            <person name="Rohde M."/>
            <person name="Galperin M.Y."/>
            <person name="Jogler C."/>
        </authorList>
    </citation>
    <scope>NUCLEOTIDE SEQUENCE [LARGE SCALE GENOMIC DNA]</scope>
    <source>
        <strain evidence="8 9">FF011L</strain>
    </source>
</reference>
<evidence type="ECO:0000256" key="1">
    <source>
        <dbReference type="ARBA" id="ARBA00022741"/>
    </source>
</evidence>
<dbReference type="Pfam" id="PF04408">
    <property type="entry name" value="WHD_HA2"/>
    <property type="match status" value="1"/>
</dbReference>
<keyword evidence="4" id="KW-0067">ATP-binding</keyword>
<dbReference type="RefSeq" id="WP_145350325.1">
    <property type="nucleotide sequence ID" value="NZ_CP036262.1"/>
</dbReference>
<evidence type="ECO:0000256" key="4">
    <source>
        <dbReference type="ARBA" id="ARBA00022840"/>
    </source>
</evidence>
<keyword evidence="1" id="KW-0547">Nucleotide-binding</keyword>
<dbReference type="FunFam" id="1.20.120.1080:FF:000005">
    <property type="entry name" value="ATP-dependent helicase HrpA"/>
    <property type="match status" value="1"/>
</dbReference>
<feature type="compositionally biased region" description="Polar residues" evidence="5">
    <location>
        <begin position="29"/>
        <end position="41"/>
    </location>
</feature>
<dbReference type="SMART" id="SM00490">
    <property type="entry name" value="HELICc"/>
    <property type="match status" value="1"/>
</dbReference>
<dbReference type="InterPro" id="IPR024590">
    <property type="entry name" value="HrpA_C"/>
</dbReference>
<feature type="domain" description="Helicase ATP-binding" evidence="6">
    <location>
        <begin position="83"/>
        <end position="244"/>
    </location>
</feature>
<dbReference type="CDD" id="cd18791">
    <property type="entry name" value="SF2_C_RHA"/>
    <property type="match status" value="1"/>
</dbReference>
<dbReference type="EC" id="3.6.4.13" evidence="8"/>
<evidence type="ECO:0000313" key="8">
    <source>
        <dbReference type="EMBL" id="QDS92109.1"/>
    </source>
</evidence>
<dbReference type="GO" id="GO:0003723">
    <property type="term" value="F:RNA binding"/>
    <property type="evidence" value="ECO:0007669"/>
    <property type="project" value="TreeGrafter"/>
</dbReference>
<keyword evidence="9" id="KW-1185">Reference proteome</keyword>
<dbReference type="Gene3D" id="3.40.50.300">
    <property type="entry name" value="P-loop containing nucleotide triphosphate hydrolases"/>
    <property type="match status" value="2"/>
</dbReference>
<dbReference type="OrthoDB" id="9808833at2"/>
<evidence type="ECO:0000256" key="5">
    <source>
        <dbReference type="SAM" id="MobiDB-lite"/>
    </source>
</evidence>
<gene>
    <name evidence="8" type="primary">hrpB_1</name>
    <name evidence="8" type="ORF">FF011L_08450</name>
</gene>
<dbReference type="InterPro" id="IPR011709">
    <property type="entry name" value="DEAD-box_helicase_OB_fold"/>
</dbReference>
<name>A0A517MB44_9BACT</name>
<protein>
    <submittedName>
        <fullName evidence="8">ATP-dependent RNA helicase HrpB</fullName>
        <ecNumber evidence="8">3.6.4.13</ecNumber>
    </submittedName>
</protein>
<evidence type="ECO:0000256" key="2">
    <source>
        <dbReference type="ARBA" id="ARBA00022801"/>
    </source>
</evidence>
<dbReference type="PROSITE" id="PS51194">
    <property type="entry name" value="HELICASE_CTER"/>
    <property type="match status" value="1"/>
</dbReference>